<proteinExistence type="predicted"/>
<evidence type="ECO:0000256" key="1">
    <source>
        <dbReference type="ARBA" id="ARBA00023002"/>
    </source>
</evidence>
<accession>A0A6A7YAA6</accession>
<keyword evidence="1" id="KW-0560">Oxidoreductase</keyword>
<organism evidence="3 4">
    <name type="scientific">Segnochrobactrum spirostomi</name>
    <dbReference type="NCBI Taxonomy" id="2608987"/>
    <lineage>
        <taxon>Bacteria</taxon>
        <taxon>Pseudomonadati</taxon>
        <taxon>Pseudomonadota</taxon>
        <taxon>Alphaproteobacteria</taxon>
        <taxon>Hyphomicrobiales</taxon>
        <taxon>Segnochrobactraceae</taxon>
        <taxon>Segnochrobactrum</taxon>
    </lineage>
</organism>
<dbReference type="Proteomes" id="UP000332515">
    <property type="component" value="Unassembled WGS sequence"/>
</dbReference>
<reference evidence="3 4" key="1">
    <citation type="submission" date="2019-09" db="EMBL/GenBank/DDBJ databases">
        <title>Segnochrobactrum spirostomi gen. nov., sp. nov., isolated from the ciliate Spirostomum cf. yagiui and description of a novel family, Segnochrobactraceae fam. nov. within the order Rhizobiales of the class Alphaproteobacteria.</title>
        <authorList>
            <person name="Akter S."/>
            <person name="Shazib S.U.A."/>
            <person name="Shin M.K."/>
        </authorList>
    </citation>
    <scope>NUCLEOTIDE SEQUENCE [LARGE SCALE GENOMIC DNA]</scope>
    <source>
        <strain evidence="3 4">Sp-1</strain>
    </source>
</reference>
<dbReference type="Gene3D" id="3.30.9.10">
    <property type="entry name" value="D-Amino Acid Oxidase, subunit A, domain 2"/>
    <property type="match status" value="1"/>
</dbReference>
<dbReference type="EMBL" id="VWNA01000002">
    <property type="protein sequence ID" value="MQT14891.1"/>
    <property type="molecule type" value="Genomic_DNA"/>
</dbReference>
<comment type="caution">
    <text evidence="3">The sequence shown here is derived from an EMBL/GenBank/DDBJ whole genome shotgun (WGS) entry which is preliminary data.</text>
</comment>
<name>A0A6A7YAA6_9HYPH</name>
<evidence type="ECO:0000259" key="2">
    <source>
        <dbReference type="Pfam" id="PF01266"/>
    </source>
</evidence>
<dbReference type="PANTHER" id="PTHR13847">
    <property type="entry name" value="SARCOSINE DEHYDROGENASE-RELATED"/>
    <property type="match status" value="1"/>
</dbReference>
<gene>
    <name evidence="3" type="ORF">F0357_19995</name>
</gene>
<dbReference type="InterPro" id="IPR006076">
    <property type="entry name" value="FAD-dep_OxRdtase"/>
</dbReference>
<dbReference type="GO" id="GO:0005737">
    <property type="term" value="C:cytoplasm"/>
    <property type="evidence" value="ECO:0007669"/>
    <property type="project" value="TreeGrafter"/>
</dbReference>
<dbReference type="InterPro" id="IPR036188">
    <property type="entry name" value="FAD/NAD-bd_sf"/>
</dbReference>
<evidence type="ECO:0000313" key="4">
    <source>
        <dbReference type="Proteomes" id="UP000332515"/>
    </source>
</evidence>
<protein>
    <submittedName>
        <fullName evidence="3">FAD-dependent oxidoreductase</fullName>
    </submittedName>
</protein>
<dbReference type="PANTHER" id="PTHR13847:SF285">
    <property type="entry name" value="FAD DEPENDENT OXIDOREDUCTASE DOMAIN-CONTAINING PROTEIN"/>
    <property type="match status" value="1"/>
</dbReference>
<dbReference type="RefSeq" id="WP_153488458.1">
    <property type="nucleotide sequence ID" value="NZ_VWNA01000002.1"/>
</dbReference>
<sequence length="461" mass="50304">MDAQRNGDVSFWYADIGGVPGYRPPLPGDQEADVCIVGAGYTGLWTAYYLRKADPSLRIVVVEREFAGFGGSGRNGGWLSGGFGWSREKYLKTSTRGGVVDMQRAMAGTVDEVIAVAAAEGIDADIRRTDNMSVAVNAAQLARAKAEYEEFLAWEMPAERIEMIGAAEARARIAIRNVQGAFIIHDMARVQPAKLVRGLAATVERLGVPIYEQTEVTRLEPGRVTTHRGTVRAPIVVRATEGFTAGLPGYERAILPLNSALIVTEPLPQSTWDEIGWNGYELLGDTAHAYCYAQRTRGGRIAMGGRGVPYRFGSKTDVRGRTQQATIDQLHGILTRLLPQAAKARIDHAWCGVLGVPRDWCTSVGLDPKTGIGWAGGYVGLGVSSSNLSGRTLCDLILRRDTALTRLPWVNRSVRPWEPEPLRWLGVHTMYQLYHRADAREDAGLTQTSRLATFADAITGH</sequence>
<dbReference type="Pfam" id="PF01266">
    <property type="entry name" value="DAO"/>
    <property type="match status" value="1"/>
</dbReference>
<evidence type="ECO:0000313" key="3">
    <source>
        <dbReference type="EMBL" id="MQT14891.1"/>
    </source>
</evidence>
<dbReference type="GO" id="GO:0016491">
    <property type="term" value="F:oxidoreductase activity"/>
    <property type="evidence" value="ECO:0007669"/>
    <property type="project" value="UniProtKB-KW"/>
</dbReference>
<dbReference type="AlphaFoldDB" id="A0A6A7YAA6"/>
<dbReference type="SUPFAM" id="SSF51905">
    <property type="entry name" value="FAD/NAD(P)-binding domain"/>
    <property type="match status" value="1"/>
</dbReference>
<feature type="domain" description="FAD dependent oxidoreductase" evidence="2">
    <location>
        <begin position="33"/>
        <end position="396"/>
    </location>
</feature>
<dbReference type="Gene3D" id="3.50.50.60">
    <property type="entry name" value="FAD/NAD(P)-binding domain"/>
    <property type="match status" value="1"/>
</dbReference>
<keyword evidence="4" id="KW-1185">Reference proteome</keyword>